<keyword evidence="1" id="KW-0472">Membrane</keyword>
<reference evidence="3" key="2">
    <citation type="submission" date="2012-07" db="EMBL/GenBank/DDBJ databases">
        <title>Complete genome sequence of 'Candidatus Mycoplasma haemolamae'.</title>
        <authorList>
            <person name="Guimaraes A.M.S."/>
            <person name="Toth B."/>
            <person name="Santos A.P."/>
            <person name="Nascimento N.C."/>
            <person name="Sojka J.E."/>
            <person name="Messick J.B."/>
        </authorList>
    </citation>
    <scope>NUCLEOTIDE SEQUENCE [LARGE SCALE GENOMIC DNA]</scope>
    <source>
        <strain evidence="3">Purdue</strain>
    </source>
</reference>
<keyword evidence="3" id="KW-1185">Reference proteome</keyword>
<dbReference type="Proteomes" id="UP000006502">
    <property type="component" value="Chromosome"/>
</dbReference>
<organism evidence="2 3">
    <name type="scientific">Mycoplasma haematolamae (strain Purdue)</name>
    <dbReference type="NCBI Taxonomy" id="1212765"/>
    <lineage>
        <taxon>Bacteria</taxon>
        <taxon>Bacillati</taxon>
        <taxon>Mycoplasmatota</taxon>
        <taxon>Mollicutes</taxon>
        <taxon>Mycoplasmataceae</taxon>
        <taxon>Mycoplasma</taxon>
    </lineage>
</organism>
<dbReference type="AlphaFoldDB" id="I7CEQ1"/>
<evidence type="ECO:0000313" key="3">
    <source>
        <dbReference type="Proteomes" id="UP000006502"/>
    </source>
</evidence>
<gene>
    <name evidence="2" type="ordered locus">MHLP_00730</name>
</gene>
<feature type="transmembrane region" description="Helical" evidence="1">
    <location>
        <begin position="84"/>
        <end position="102"/>
    </location>
</feature>
<reference evidence="2 3" key="1">
    <citation type="journal article" date="2012" name="J. Bacteriol.">
        <title>Genome Sequence of "Candidatus Mycoplasma haemolamae" Strain Purdue, a Red Blood Cell Pathogen of Alpacas (Vicugna pacos) and Llamas (Lama glama).</title>
        <authorList>
            <person name="Guimaraes A.M."/>
            <person name="Toth B."/>
            <person name="Santos A.P."/>
            <person name="do Nascimento N.C."/>
            <person name="Kritchevsky J.E."/>
            <person name="Messick J.B."/>
        </authorList>
    </citation>
    <scope>NUCLEOTIDE SEQUENCE [LARGE SCALE GENOMIC DNA]</scope>
    <source>
        <strain evidence="2 3">Purdue</strain>
    </source>
</reference>
<accession>I7CEQ1</accession>
<dbReference type="PATRIC" id="fig|1212765.3.peg.170"/>
<dbReference type="KEGG" id="mhl:MHLP_00730"/>
<keyword evidence="1" id="KW-0812">Transmembrane</keyword>
<evidence type="ECO:0000256" key="1">
    <source>
        <dbReference type="SAM" id="Phobius"/>
    </source>
</evidence>
<dbReference type="HOGENOM" id="CLU_086961_0_0_14"/>
<feature type="transmembrane region" description="Helical" evidence="1">
    <location>
        <begin position="5"/>
        <end position="30"/>
    </location>
</feature>
<evidence type="ECO:0000313" key="2">
    <source>
        <dbReference type="EMBL" id="AFO51726.1"/>
    </source>
</evidence>
<protein>
    <submittedName>
        <fullName evidence="2">Uncharacterized protein</fullName>
    </submittedName>
</protein>
<dbReference type="EMBL" id="CP003731">
    <property type="protein sequence ID" value="AFO51726.1"/>
    <property type="molecule type" value="Genomic_DNA"/>
</dbReference>
<proteinExistence type="predicted"/>
<sequence length="192" mass="22707">MQTNFLFVMCAALLTTAGLVFFFLLLPIYLNLDLFYYNTPKFPVWLQSFWMCWHHFVTPLTFINLLAHRCREGKYSVGLSRREGLRWFGSFWLVNCILNFYFCFFTKQKLPYGAVANWNWNNSSHLLEGDQGKPVMPAIQQIVYNFQLSFFSFFLVGAATFTSLVVYWMFFDLQDKRLKRWSVLPLGFLATL</sequence>
<feature type="transmembrane region" description="Helical" evidence="1">
    <location>
        <begin position="150"/>
        <end position="170"/>
    </location>
</feature>
<name>I7CEQ1_MYCHA</name>
<feature type="transmembrane region" description="Helical" evidence="1">
    <location>
        <begin position="42"/>
        <end position="63"/>
    </location>
</feature>
<keyword evidence="1" id="KW-1133">Transmembrane helix</keyword>